<reference evidence="1" key="1">
    <citation type="journal article" date="2023" name="Mol. Biol. Evol.">
        <title>Third-Generation Sequencing Reveals the Adaptive Role of the Epigenome in Three Deep-Sea Polychaetes.</title>
        <authorList>
            <person name="Perez M."/>
            <person name="Aroh O."/>
            <person name="Sun Y."/>
            <person name="Lan Y."/>
            <person name="Juniper S.K."/>
            <person name="Young C.R."/>
            <person name="Angers B."/>
            <person name="Qian P.Y."/>
        </authorList>
    </citation>
    <scope>NUCLEOTIDE SEQUENCE</scope>
    <source>
        <strain evidence="1">P08H-3</strain>
    </source>
</reference>
<proteinExistence type="predicted"/>
<name>A0AAD9IVD9_9ANNE</name>
<protein>
    <submittedName>
        <fullName evidence="1">Uncharacterized protein</fullName>
    </submittedName>
</protein>
<dbReference type="InterPro" id="IPR004245">
    <property type="entry name" value="DUF229"/>
</dbReference>
<dbReference type="GO" id="GO:0005615">
    <property type="term" value="C:extracellular space"/>
    <property type="evidence" value="ECO:0007669"/>
    <property type="project" value="TreeGrafter"/>
</dbReference>
<gene>
    <name evidence="1" type="ORF">LSH36_1134g02057</name>
</gene>
<dbReference type="EMBL" id="JAODUP010001134">
    <property type="protein sequence ID" value="KAK2141257.1"/>
    <property type="molecule type" value="Genomic_DNA"/>
</dbReference>
<evidence type="ECO:0000313" key="2">
    <source>
        <dbReference type="Proteomes" id="UP001208570"/>
    </source>
</evidence>
<dbReference type="Pfam" id="PF02995">
    <property type="entry name" value="DUF229"/>
    <property type="match status" value="3"/>
</dbReference>
<dbReference type="PANTHER" id="PTHR10974:SF1">
    <property type="entry name" value="FI08016P-RELATED"/>
    <property type="match status" value="1"/>
</dbReference>
<evidence type="ECO:0000313" key="1">
    <source>
        <dbReference type="EMBL" id="KAK2141257.1"/>
    </source>
</evidence>
<sequence length="524" mass="60446">VPKLSLNDDRFSEDFKVLPKLVCSGQSLFRIKDCTLRLNTTVLGNRSLEYCVYAAVERLNHWKAAYSTSIKRYGNFDGKVDAEVFRVQCFVSKDKANKYKNAKEQRIAKKDDEDIIQLKPAKEDYKWNGVKPDFDQIFAQIIPTRDLLERCSRTKPFVNSTQMNVLIYGIDSMSHVSWTKILPKSYTYLKNTLKSVILDGRKEIELPEIRRNKPGTNHVDVYPLIWKEFVNSSYVTLLAEDTPFISLFSWRFTGFDKAPVDHYMRPFWLAGEKSTIWKKSKRYCIGDKPKHQHTFDYIKDLFDKYPRVSKFAFGFHTELSHGSTPPVQHIGKELPSYVGRSGLAQLPGLPEIGGTSQQHIADCDGGSWRPNKLRLTTPFDIYETLQSVLNIYNAEKPVKPSDRGISLLNVIPANRTCKSAGIELHWCTCMQFEVIKFVNSRNDNPRTPAFNKKLKLDVIHYQFTIETTPNNALYEVTIKQYVSNRTLSLIGDFSRLNLYGHQADCIMETYPELRKYCLCRETTS</sequence>
<comment type="caution">
    <text evidence="1">The sequence shown here is derived from an EMBL/GenBank/DDBJ whole genome shotgun (WGS) entry which is preliminary data.</text>
</comment>
<feature type="non-terminal residue" evidence="1">
    <location>
        <position position="1"/>
    </location>
</feature>
<dbReference type="PANTHER" id="PTHR10974">
    <property type="entry name" value="FI08016P-RELATED"/>
    <property type="match status" value="1"/>
</dbReference>
<dbReference type="AlphaFoldDB" id="A0AAD9IVD9"/>
<dbReference type="Proteomes" id="UP001208570">
    <property type="component" value="Unassembled WGS sequence"/>
</dbReference>
<keyword evidence="2" id="KW-1185">Reference proteome</keyword>
<accession>A0AAD9IVD9</accession>
<organism evidence="1 2">
    <name type="scientific">Paralvinella palmiformis</name>
    <dbReference type="NCBI Taxonomy" id="53620"/>
    <lineage>
        <taxon>Eukaryota</taxon>
        <taxon>Metazoa</taxon>
        <taxon>Spiralia</taxon>
        <taxon>Lophotrochozoa</taxon>
        <taxon>Annelida</taxon>
        <taxon>Polychaeta</taxon>
        <taxon>Sedentaria</taxon>
        <taxon>Canalipalpata</taxon>
        <taxon>Terebellida</taxon>
        <taxon>Terebelliformia</taxon>
        <taxon>Alvinellidae</taxon>
        <taxon>Paralvinella</taxon>
    </lineage>
</organism>